<keyword evidence="2" id="KW-0156">Chromatin regulator</keyword>
<dbReference type="AlphaFoldDB" id="A0AAW2JAK9"/>
<evidence type="ECO:0000256" key="6">
    <source>
        <dbReference type="SAM" id="MobiDB-lite"/>
    </source>
</evidence>
<gene>
    <name evidence="8" type="ORF">Scaly_2633000</name>
</gene>
<feature type="compositionally biased region" description="Polar residues" evidence="6">
    <location>
        <begin position="30"/>
        <end position="57"/>
    </location>
</feature>
<organism evidence="8">
    <name type="scientific">Sesamum calycinum</name>
    <dbReference type="NCBI Taxonomy" id="2727403"/>
    <lineage>
        <taxon>Eukaryota</taxon>
        <taxon>Viridiplantae</taxon>
        <taxon>Streptophyta</taxon>
        <taxon>Embryophyta</taxon>
        <taxon>Tracheophyta</taxon>
        <taxon>Spermatophyta</taxon>
        <taxon>Magnoliopsida</taxon>
        <taxon>eudicotyledons</taxon>
        <taxon>Gunneridae</taxon>
        <taxon>Pentapetalae</taxon>
        <taxon>asterids</taxon>
        <taxon>lamiids</taxon>
        <taxon>Lamiales</taxon>
        <taxon>Pedaliaceae</taxon>
        <taxon>Sesamum</taxon>
    </lineage>
</organism>
<evidence type="ECO:0000259" key="7">
    <source>
        <dbReference type="Pfam" id="PF05712"/>
    </source>
</evidence>
<dbReference type="GO" id="GO:0006355">
    <property type="term" value="P:regulation of DNA-templated transcription"/>
    <property type="evidence" value="ECO:0007669"/>
    <property type="project" value="InterPro"/>
</dbReference>
<evidence type="ECO:0000256" key="3">
    <source>
        <dbReference type="ARBA" id="ARBA00023015"/>
    </source>
</evidence>
<feature type="compositionally biased region" description="Basic and acidic residues" evidence="6">
    <location>
        <begin position="1"/>
        <end position="28"/>
    </location>
</feature>
<name>A0AAW2JAK9_9LAMI</name>
<dbReference type="GO" id="GO:0005634">
    <property type="term" value="C:nucleus"/>
    <property type="evidence" value="ECO:0007669"/>
    <property type="project" value="UniProtKB-SubCell"/>
</dbReference>
<sequence>MDRLMKHTEENIQKQQALDKKAGVDKNTKSGRSAQTKPKGSAGQSSNREAHQDPNSTKSKKQLVDDWEFITQQNKLVKLPRSPSVDEILTKYLEYRSKKDGMFMLNNQSSFFLASYDGTEGGGKGKDN</sequence>
<keyword evidence="3" id="KW-0805">Transcription regulation</keyword>
<dbReference type="Pfam" id="PF05712">
    <property type="entry name" value="MRG"/>
    <property type="match status" value="1"/>
</dbReference>
<dbReference type="InterPro" id="IPR026541">
    <property type="entry name" value="MRG_dom"/>
</dbReference>
<keyword evidence="4" id="KW-0804">Transcription</keyword>
<evidence type="ECO:0000256" key="4">
    <source>
        <dbReference type="ARBA" id="ARBA00023163"/>
    </source>
</evidence>
<evidence type="ECO:0000256" key="1">
    <source>
        <dbReference type="ARBA" id="ARBA00004123"/>
    </source>
</evidence>
<accession>A0AAW2JAK9</accession>
<dbReference type="GO" id="GO:0000123">
    <property type="term" value="C:histone acetyltransferase complex"/>
    <property type="evidence" value="ECO:0007669"/>
    <property type="project" value="TreeGrafter"/>
</dbReference>
<dbReference type="EMBL" id="JACGWM010001570">
    <property type="protein sequence ID" value="KAL0291534.1"/>
    <property type="molecule type" value="Genomic_DNA"/>
</dbReference>
<feature type="domain" description="MRG" evidence="7">
    <location>
        <begin position="58"/>
        <end position="100"/>
    </location>
</feature>
<dbReference type="InterPro" id="IPR008676">
    <property type="entry name" value="MRG"/>
</dbReference>
<proteinExistence type="predicted"/>
<reference evidence="8" key="2">
    <citation type="journal article" date="2024" name="Plant">
        <title>Genomic evolution and insights into agronomic trait innovations of Sesamum species.</title>
        <authorList>
            <person name="Miao H."/>
            <person name="Wang L."/>
            <person name="Qu L."/>
            <person name="Liu H."/>
            <person name="Sun Y."/>
            <person name="Le M."/>
            <person name="Wang Q."/>
            <person name="Wei S."/>
            <person name="Zheng Y."/>
            <person name="Lin W."/>
            <person name="Duan Y."/>
            <person name="Cao H."/>
            <person name="Xiong S."/>
            <person name="Wang X."/>
            <person name="Wei L."/>
            <person name="Li C."/>
            <person name="Ma Q."/>
            <person name="Ju M."/>
            <person name="Zhao R."/>
            <person name="Li G."/>
            <person name="Mu C."/>
            <person name="Tian Q."/>
            <person name="Mei H."/>
            <person name="Zhang T."/>
            <person name="Gao T."/>
            <person name="Zhang H."/>
        </authorList>
    </citation>
    <scope>NUCLEOTIDE SEQUENCE</scope>
    <source>
        <strain evidence="8">KEN8</strain>
    </source>
</reference>
<dbReference type="GO" id="GO:0006325">
    <property type="term" value="P:chromatin organization"/>
    <property type="evidence" value="ECO:0007669"/>
    <property type="project" value="UniProtKB-KW"/>
</dbReference>
<feature type="region of interest" description="Disordered" evidence="6">
    <location>
        <begin position="1"/>
        <end position="64"/>
    </location>
</feature>
<comment type="subcellular location">
    <subcellularLocation>
        <location evidence="1">Nucleus</location>
    </subcellularLocation>
</comment>
<evidence type="ECO:0000313" key="8">
    <source>
        <dbReference type="EMBL" id="KAL0291534.1"/>
    </source>
</evidence>
<dbReference type="PANTHER" id="PTHR10880">
    <property type="entry name" value="MORTALITY FACTOR 4-LIKE PROTEIN"/>
    <property type="match status" value="1"/>
</dbReference>
<evidence type="ECO:0000256" key="5">
    <source>
        <dbReference type="ARBA" id="ARBA00023242"/>
    </source>
</evidence>
<evidence type="ECO:0000256" key="2">
    <source>
        <dbReference type="ARBA" id="ARBA00022853"/>
    </source>
</evidence>
<dbReference type="PROSITE" id="PS51640">
    <property type="entry name" value="MRG"/>
    <property type="match status" value="1"/>
</dbReference>
<comment type="caution">
    <text evidence="8">The sequence shown here is derived from an EMBL/GenBank/DDBJ whole genome shotgun (WGS) entry which is preliminary data.</text>
</comment>
<dbReference type="Gene3D" id="1.10.274.30">
    <property type="entry name" value="MRG domain"/>
    <property type="match status" value="1"/>
</dbReference>
<dbReference type="PANTHER" id="PTHR10880:SF15">
    <property type="entry name" value="MSL COMPLEX SUBUNIT 3"/>
    <property type="match status" value="1"/>
</dbReference>
<keyword evidence="5" id="KW-0539">Nucleus</keyword>
<protein>
    <submittedName>
        <fullName evidence="8">Protein MRG1</fullName>
    </submittedName>
</protein>
<reference evidence="8" key="1">
    <citation type="submission" date="2020-06" db="EMBL/GenBank/DDBJ databases">
        <authorList>
            <person name="Li T."/>
            <person name="Hu X."/>
            <person name="Zhang T."/>
            <person name="Song X."/>
            <person name="Zhang H."/>
            <person name="Dai N."/>
            <person name="Sheng W."/>
            <person name="Hou X."/>
            <person name="Wei L."/>
        </authorList>
    </citation>
    <scope>NUCLEOTIDE SEQUENCE</scope>
    <source>
        <strain evidence="8">KEN8</strain>
        <tissue evidence="8">Leaf</tissue>
    </source>
</reference>
<dbReference type="InterPro" id="IPR038217">
    <property type="entry name" value="MRG_C_sf"/>
</dbReference>